<evidence type="ECO:0000256" key="10">
    <source>
        <dbReference type="ARBA" id="ARBA00022989"/>
    </source>
</evidence>
<evidence type="ECO:0000256" key="13">
    <source>
        <dbReference type="ARBA" id="ARBA00023136"/>
    </source>
</evidence>
<evidence type="ECO:0000313" key="22">
    <source>
        <dbReference type="EMBL" id="MBB5295594.1"/>
    </source>
</evidence>
<keyword evidence="9 16" id="KW-0249">Electron transport</keyword>
<dbReference type="GO" id="GO:0042773">
    <property type="term" value="P:ATP synthesis coupled electron transport"/>
    <property type="evidence" value="ECO:0007669"/>
    <property type="project" value="TreeGrafter"/>
</dbReference>
<sequence length="405" mass="44001">MLNTNHSRHRRGPHRGRPRQLVRAGLLGVAAALLTGCQSAQFLSMGDMASAYNREILWMSVPAIILSIIIFIGVSYALFYTVRKFREDRNDAPPAQFHGNNRLETVLVVVPMLLVMLLSVLTVRSLARLNPTPQNAVKVDVLGKQFWWNFSYPAAPAAAGGHVTNGNEMVIPTRSWVALTATSGDVIHAFWAPNLGGQRDATPGTQKTWQINTERPGVYQGNCNVLCGASHANMRFKVIALDPARYQSFLAAAQAYRAPTPATGSAEERGYTLFMQGKPATGALACAACHRVQGTPAAGAAGPDLSFFGTRQTLGAGMWEHERAREMLHEWIKHSPAVKPGSLMPPYDGSSYTVNGKVQKAGLLTDAEIDDLAAYLRSLRLPEEADYWRGVPVIDLNTVTEGGNP</sequence>
<dbReference type="SUPFAM" id="SSF49503">
    <property type="entry name" value="Cupredoxins"/>
    <property type="match status" value="1"/>
</dbReference>
<dbReference type="Gene3D" id="1.10.287.90">
    <property type="match status" value="1"/>
</dbReference>
<dbReference type="Pfam" id="PF00034">
    <property type="entry name" value="Cytochrom_C"/>
    <property type="match status" value="1"/>
</dbReference>
<comment type="caution">
    <text evidence="23">The sequence shown here is derived from an EMBL/GenBank/DDBJ whole genome shotgun (WGS) entry which is preliminary data.</text>
</comment>
<dbReference type="PROSITE" id="PS00078">
    <property type="entry name" value="COX2"/>
    <property type="match status" value="1"/>
</dbReference>
<feature type="domain" description="Cytochrome c" evidence="21">
    <location>
        <begin position="265"/>
        <end position="380"/>
    </location>
</feature>
<dbReference type="InterPro" id="IPR045187">
    <property type="entry name" value="CcO_II"/>
</dbReference>
<name>A0AAJ5F2W6_9DEIO</name>
<dbReference type="PROSITE" id="PS51007">
    <property type="entry name" value="CYTC"/>
    <property type="match status" value="1"/>
</dbReference>
<keyword evidence="3 16" id="KW-0813">Transport</keyword>
<keyword evidence="10 18" id="KW-1133">Transmembrane helix</keyword>
<dbReference type="EMBL" id="VBRC01000006">
    <property type="protein sequence ID" value="TLK27288.1"/>
    <property type="molecule type" value="Genomic_DNA"/>
</dbReference>
<dbReference type="InterPro" id="IPR002429">
    <property type="entry name" value="CcO_II-like_C"/>
</dbReference>
<evidence type="ECO:0000256" key="1">
    <source>
        <dbReference type="ARBA" id="ARBA00004141"/>
    </source>
</evidence>
<dbReference type="InterPro" id="IPR001505">
    <property type="entry name" value="Copper_CuA"/>
</dbReference>
<dbReference type="Proteomes" id="UP000308000">
    <property type="component" value="Unassembled WGS sequence"/>
</dbReference>
<feature type="transmembrane region" description="Helical" evidence="18">
    <location>
        <begin position="63"/>
        <end position="82"/>
    </location>
</feature>
<comment type="subcellular location">
    <subcellularLocation>
        <location evidence="16">Cell membrane</location>
        <topology evidence="16">Multi-pass membrane protein</topology>
    </subcellularLocation>
    <subcellularLocation>
        <location evidence="1">Membrane</location>
        <topology evidence="1">Multi-pass membrane protein</topology>
    </subcellularLocation>
</comment>
<dbReference type="GO" id="GO:0005886">
    <property type="term" value="C:plasma membrane"/>
    <property type="evidence" value="ECO:0007669"/>
    <property type="project" value="UniProtKB-SubCell"/>
</dbReference>
<dbReference type="SUPFAM" id="SSF46626">
    <property type="entry name" value="Cytochrome c"/>
    <property type="match status" value="1"/>
</dbReference>
<accession>A0AAJ5F2W6</accession>
<comment type="cofactor">
    <cofactor evidence="17">
        <name>Cu cation</name>
        <dbReference type="ChEBI" id="CHEBI:23378"/>
    </cofactor>
    <text evidence="17">Binds a copper A center.</text>
</comment>
<keyword evidence="5 16" id="KW-0679">Respiratory chain</keyword>
<evidence type="ECO:0000256" key="16">
    <source>
        <dbReference type="RuleBase" id="RU000456"/>
    </source>
</evidence>
<evidence type="ECO:0000313" key="23">
    <source>
        <dbReference type="EMBL" id="TLK27288.1"/>
    </source>
</evidence>
<dbReference type="Gene3D" id="2.60.40.420">
    <property type="entry name" value="Cupredoxins - blue copper proteins"/>
    <property type="match status" value="1"/>
</dbReference>
<keyword evidence="12 17" id="KW-0186">Copper</keyword>
<dbReference type="PANTHER" id="PTHR22888">
    <property type="entry name" value="CYTOCHROME C OXIDASE, SUBUNIT II"/>
    <property type="match status" value="1"/>
</dbReference>
<dbReference type="GO" id="GO:0016491">
    <property type="term" value="F:oxidoreductase activity"/>
    <property type="evidence" value="ECO:0007669"/>
    <property type="project" value="UniProtKB-KW"/>
</dbReference>
<proteinExistence type="inferred from homology"/>
<evidence type="ECO:0000256" key="6">
    <source>
        <dbReference type="ARBA" id="ARBA00022692"/>
    </source>
</evidence>
<evidence type="ECO:0000256" key="8">
    <source>
        <dbReference type="ARBA" id="ARBA00022967"/>
    </source>
</evidence>
<dbReference type="PROSITE" id="PS50857">
    <property type="entry name" value="COX2_CUA"/>
    <property type="match status" value="1"/>
</dbReference>
<evidence type="ECO:0000313" key="25">
    <source>
        <dbReference type="Proteomes" id="UP000536909"/>
    </source>
</evidence>
<keyword evidence="11 15" id="KW-0408">Iron</keyword>
<dbReference type="RefSeq" id="WP_129118113.1">
    <property type="nucleotide sequence ID" value="NZ_BSUI01000015.1"/>
</dbReference>
<evidence type="ECO:0000259" key="19">
    <source>
        <dbReference type="PROSITE" id="PS50857"/>
    </source>
</evidence>
<dbReference type="PROSITE" id="PS50999">
    <property type="entry name" value="COX2_TM"/>
    <property type="match status" value="1"/>
</dbReference>
<keyword evidence="25" id="KW-1185">Reference proteome</keyword>
<protein>
    <recommendedName>
        <fullName evidence="17">Cytochrome c oxidase subunit 2</fullName>
        <ecNumber evidence="17">7.1.1.9</ecNumber>
    </recommendedName>
</protein>
<evidence type="ECO:0000256" key="7">
    <source>
        <dbReference type="ARBA" id="ARBA00022723"/>
    </source>
</evidence>
<dbReference type="InterPro" id="IPR011759">
    <property type="entry name" value="Cyt_c_oxidase_su2_TM_dom"/>
</dbReference>
<evidence type="ECO:0000256" key="2">
    <source>
        <dbReference type="ARBA" id="ARBA00007866"/>
    </source>
</evidence>
<dbReference type="Pfam" id="PF02790">
    <property type="entry name" value="COX2_TM"/>
    <property type="match status" value="1"/>
</dbReference>
<evidence type="ECO:0000313" key="24">
    <source>
        <dbReference type="Proteomes" id="UP000308000"/>
    </source>
</evidence>
<dbReference type="InterPro" id="IPR009056">
    <property type="entry name" value="Cyt_c-like_dom"/>
</dbReference>
<evidence type="ECO:0000259" key="20">
    <source>
        <dbReference type="PROSITE" id="PS50999"/>
    </source>
</evidence>
<gene>
    <name evidence="23" type="primary">coxB</name>
    <name evidence="23" type="ORF">FCS05_10485</name>
    <name evidence="22" type="ORF">HNQ10_002423</name>
</gene>
<evidence type="ECO:0000256" key="11">
    <source>
        <dbReference type="ARBA" id="ARBA00023004"/>
    </source>
</evidence>
<keyword evidence="6 16" id="KW-0812">Transmembrane</keyword>
<evidence type="ECO:0000256" key="4">
    <source>
        <dbReference type="ARBA" id="ARBA00022617"/>
    </source>
</evidence>
<keyword evidence="7 15" id="KW-0479">Metal-binding</keyword>
<feature type="domain" description="Cytochrome oxidase subunit II transmembrane region profile" evidence="20">
    <location>
        <begin position="37"/>
        <end position="133"/>
    </location>
</feature>
<comment type="function">
    <text evidence="14 17">Subunits I and II form the functional core of the enzyme complex. Electrons originating in cytochrome c are transferred via heme a and Cu(A) to the binuclear center formed by heme a3 and Cu(B).</text>
</comment>
<dbReference type="InterPro" id="IPR014222">
    <property type="entry name" value="Cyt_c_oxidase_su2"/>
</dbReference>
<keyword evidence="23" id="KW-0560">Oxidoreductase</keyword>
<evidence type="ECO:0000256" key="12">
    <source>
        <dbReference type="ARBA" id="ARBA00023008"/>
    </source>
</evidence>
<evidence type="ECO:0000256" key="18">
    <source>
        <dbReference type="SAM" id="Phobius"/>
    </source>
</evidence>
<keyword evidence="13 18" id="KW-0472">Membrane</keyword>
<keyword evidence="4 15" id="KW-0349">Heme</keyword>
<dbReference type="NCBIfam" id="TIGR02866">
    <property type="entry name" value="CoxB"/>
    <property type="match status" value="1"/>
</dbReference>
<dbReference type="PRINTS" id="PR01166">
    <property type="entry name" value="CYCOXIDASEII"/>
</dbReference>
<dbReference type="InterPro" id="IPR036909">
    <property type="entry name" value="Cyt_c-like_dom_sf"/>
</dbReference>
<reference evidence="23 24" key="1">
    <citation type="submission" date="2019-04" db="EMBL/GenBank/DDBJ databases">
        <title>Deinococcus metalilatus MA1002 mutant No.5.</title>
        <authorList>
            <person name="Park W."/>
            <person name="Park C."/>
        </authorList>
    </citation>
    <scope>NUCLEOTIDE SEQUENCE [LARGE SCALE GENOMIC DNA]</scope>
    <source>
        <strain evidence="23 24">MA1002-m5</strain>
    </source>
</reference>
<evidence type="ECO:0000256" key="17">
    <source>
        <dbReference type="RuleBase" id="RU004024"/>
    </source>
</evidence>
<keyword evidence="8" id="KW-1278">Translocase</keyword>
<dbReference type="AlphaFoldDB" id="A0AAJ5F2W6"/>
<evidence type="ECO:0000256" key="14">
    <source>
        <dbReference type="ARBA" id="ARBA00024688"/>
    </source>
</evidence>
<organism evidence="23 24">
    <name type="scientific">Deinococcus metallilatus</name>
    <dbReference type="NCBI Taxonomy" id="1211322"/>
    <lineage>
        <taxon>Bacteria</taxon>
        <taxon>Thermotogati</taxon>
        <taxon>Deinococcota</taxon>
        <taxon>Deinococci</taxon>
        <taxon>Deinococcales</taxon>
        <taxon>Deinococcaceae</taxon>
        <taxon>Deinococcus</taxon>
    </lineage>
</organism>
<comment type="catalytic activity">
    <reaction evidence="17">
        <text>4 Fe(II)-[cytochrome c] + O2 + 8 H(+)(in) = 4 Fe(III)-[cytochrome c] + 2 H2O + 4 H(+)(out)</text>
        <dbReference type="Rhea" id="RHEA:11436"/>
        <dbReference type="Rhea" id="RHEA-COMP:10350"/>
        <dbReference type="Rhea" id="RHEA-COMP:14399"/>
        <dbReference type="ChEBI" id="CHEBI:15377"/>
        <dbReference type="ChEBI" id="CHEBI:15378"/>
        <dbReference type="ChEBI" id="CHEBI:15379"/>
        <dbReference type="ChEBI" id="CHEBI:29033"/>
        <dbReference type="ChEBI" id="CHEBI:29034"/>
        <dbReference type="EC" id="7.1.1.9"/>
    </reaction>
</comment>
<dbReference type="EMBL" id="JACHFV010000007">
    <property type="protein sequence ID" value="MBB5295594.1"/>
    <property type="molecule type" value="Genomic_DNA"/>
</dbReference>
<dbReference type="InterPro" id="IPR036257">
    <property type="entry name" value="Cyt_c_oxidase_su2_TM_sf"/>
</dbReference>
<evidence type="ECO:0000256" key="9">
    <source>
        <dbReference type="ARBA" id="ARBA00022982"/>
    </source>
</evidence>
<dbReference type="InterPro" id="IPR008972">
    <property type="entry name" value="Cupredoxin"/>
</dbReference>
<comment type="similarity">
    <text evidence="2 16">Belongs to the cytochrome c oxidase subunit 2 family.</text>
</comment>
<dbReference type="GO" id="GO:0004129">
    <property type="term" value="F:cytochrome-c oxidase activity"/>
    <property type="evidence" value="ECO:0007669"/>
    <property type="project" value="UniProtKB-EC"/>
</dbReference>
<dbReference type="GO" id="GO:0005507">
    <property type="term" value="F:copper ion binding"/>
    <property type="evidence" value="ECO:0007669"/>
    <property type="project" value="InterPro"/>
</dbReference>
<feature type="transmembrane region" description="Helical" evidence="18">
    <location>
        <begin position="103"/>
        <end position="123"/>
    </location>
</feature>
<dbReference type="Pfam" id="PF00116">
    <property type="entry name" value="COX2"/>
    <property type="match status" value="1"/>
</dbReference>
<evidence type="ECO:0000259" key="21">
    <source>
        <dbReference type="PROSITE" id="PS51007"/>
    </source>
</evidence>
<reference evidence="22 25" key="2">
    <citation type="submission" date="2020-08" db="EMBL/GenBank/DDBJ databases">
        <title>Genomic Encyclopedia of Type Strains, Phase IV (KMG-IV): sequencing the most valuable type-strain genomes for metagenomic binning, comparative biology and taxonomic classification.</title>
        <authorList>
            <person name="Goeker M."/>
        </authorList>
    </citation>
    <scope>NUCLEOTIDE SEQUENCE [LARGE SCALE GENOMIC DNA]</scope>
    <source>
        <strain evidence="22 25">DSM 105434</strain>
    </source>
</reference>
<dbReference type="EC" id="7.1.1.9" evidence="17"/>
<feature type="domain" description="Cytochrome oxidase subunit II copper A binding" evidence="19">
    <location>
        <begin position="134"/>
        <end position="252"/>
    </location>
</feature>
<evidence type="ECO:0000256" key="15">
    <source>
        <dbReference type="PROSITE-ProRule" id="PRU00433"/>
    </source>
</evidence>
<dbReference type="SUPFAM" id="SSF81464">
    <property type="entry name" value="Cytochrome c oxidase subunit II-like, transmembrane region"/>
    <property type="match status" value="1"/>
</dbReference>
<dbReference type="GO" id="GO:0020037">
    <property type="term" value="F:heme binding"/>
    <property type="evidence" value="ECO:0007669"/>
    <property type="project" value="InterPro"/>
</dbReference>
<dbReference type="Proteomes" id="UP000536909">
    <property type="component" value="Unassembled WGS sequence"/>
</dbReference>
<dbReference type="PANTHER" id="PTHR22888:SF9">
    <property type="entry name" value="CYTOCHROME C OXIDASE SUBUNIT 2"/>
    <property type="match status" value="1"/>
</dbReference>
<evidence type="ECO:0000256" key="5">
    <source>
        <dbReference type="ARBA" id="ARBA00022660"/>
    </source>
</evidence>
<evidence type="ECO:0000256" key="3">
    <source>
        <dbReference type="ARBA" id="ARBA00022448"/>
    </source>
</evidence>